<keyword evidence="10" id="KW-1185">Reference proteome</keyword>
<dbReference type="InterPro" id="IPR005467">
    <property type="entry name" value="His_kinase_dom"/>
</dbReference>
<dbReference type="SMART" id="SM00387">
    <property type="entry name" value="HATPase_c"/>
    <property type="match status" value="1"/>
</dbReference>
<dbReference type="PROSITE" id="PS50109">
    <property type="entry name" value="HIS_KIN"/>
    <property type="match status" value="1"/>
</dbReference>
<evidence type="ECO:0000313" key="10">
    <source>
        <dbReference type="Proteomes" id="UP000035170"/>
    </source>
</evidence>
<feature type="domain" description="Histidine kinase" evidence="8">
    <location>
        <begin position="249"/>
        <end position="360"/>
    </location>
</feature>
<dbReference type="EC" id="2.7.13.3" evidence="2"/>
<dbReference type="EMBL" id="JZWI01000013">
    <property type="protein sequence ID" value="KLN56043.1"/>
    <property type="molecule type" value="Genomic_DNA"/>
</dbReference>
<dbReference type="PANTHER" id="PTHR43065:SF46">
    <property type="entry name" value="C4-DICARBOXYLATE TRANSPORT SENSOR PROTEIN DCTB"/>
    <property type="match status" value="1"/>
</dbReference>
<dbReference type="Pfam" id="PF02518">
    <property type="entry name" value="HATPase_c"/>
    <property type="match status" value="1"/>
</dbReference>
<dbReference type="GO" id="GO:0000160">
    <property type="term" value="P:phosphorelay signal transduction system"/>
    <property type="evidence" value="ECO:0007669"/>
    <property type="project" value="UniProtKB-KW"/>
</dbReference>
<evidence type="ECO:0000256" key="2">
    <source>
        <dbReference type="ARBA" id="ARBA00012438"/>
    </source>
</evidence>
<dbReference type="GO" id="GO:0004673">
    <property type="term" value="F:protein histidine kinase activity"/>
    <property type="evidence" value="ECO:0007669"/>
    <property type="project" value="UniProtKB-EC"/>
</dbReference>
<gene>
    <name evidence="9" type="primary">fixL2</name>
    <name evidence="9" type="ORF">VPARA_27240</name>
</gene>
<evidence type="ECO:0000256" key="1">
    <source>
        <dbReference type="ARBA" id="ARBA00000085"/>
    </source>
</evidence>
<evidence type="ECO:0000259" key="8">
    <source>
        <dbReference type="PROSITE" id="PS50109"/>
    </source>
</evidence>
<dbReference type="InterPro" id="IPR036890">
    <property type="entry name" value="HATPase_C_sf"/>
</dbReference>
<dbReference type="PATRIC" id="fig|34073.19.peg.2802"/>
<keyword evidence="5" id="KW-0418">Kinase</keyword>
<evidence type="ECO:0000256" key="6">
    <source>
        <dbReference type="ARBA" id="ARBA00022840"/>
    </source>
</evidence>
<comment type="catalytic activity">
    <reaction evidence="1">
        <text>ATP + protein L-histidine = ADP + protein N-phospho-L-histidine.</text>
        <dbReference type="EC" id="2.7.13.3"/>
    </reaction>
</comment>
<dbReference type="PANTHER" id="PTHR43065">
    <property type="entry name" value="SENSOR HISTIDINE KINASE"/>
    <property type="match status" value="1"/>
</dbReference>
<keyword evidence="3 9" id="KW-0808">Transferase</keyword>
<evidence type="ECO:0000256" key="7">
    <source>
        <dbReference type="ARBA" id="ARBA00023012"/>
    </source>
</evidence>
<dbReference type="Gene3D" id="3.30.565.10">
    <property type="entry name" value="Histidine kinase-like ATPase, C-terminal domain"/>
    <property type="match status" value="1"/>
</dbReference>
<name>A0A0H2M0V6_VARPD</name>
<reference evidence="9 10" key="1">
    <citation type="submission" date="2015-03" db="EMBL/GenBank/DDBJ databases">
        <title>Genome sequence of Variovorax paradoxus TBEA6.</title>
        <authorList>
            <person name="Poehlein A."/>
            <person name="Schuldes J."/>
            <person name="Wuebbeler J.H."/>
            <person name="Hiessl S."/>
            <person name="Steinbuechel A."/>
            <person name="Daniel R."/>
        </authorList>
    </citation>
    <scope>NUCLEOTIDE SEQUENCE [LARGE SCALE GENOMIC DNA]</scope>
    <source>
        <strain evidence="9 10">TBEA6</strain>
    </source>
</reference>
<dbReference type="PRINTS" id="PR00344">
    <property type="entry name" value="BCTRLSENSOR"/>
</dbReference>
<dbReference type="InterPro" id="IPR004358">
    <property type="entry name" value="Sig_transdc_His_kin-like_C"/>
</dbReference>
<accession>A0A0H2M0V6</accession>
<evidence type="ECO:0000256" key="4">
    <source>
        <dbReference type="ARBA" id="ARBA00022741"/>
    </source>
</evidence>
<dbReference type="RefSeq" id="WP_053063253.1">
    <property type="nucleotide sequence ID" value="NZ_JZWI01000013.1"/>
</dbReference>
<keyword evidence="7" id="KW-0902">Two-component regulatory system</keyword>
<dbReference type="Proteomes" id="UP000035170">
    <property type="component" value="Unassembled WGS sequence"/>
</dbReference>
<evidence type="ECO:0000313" key="9">
    <source>
        <dbReference type="EMBL" id="KLN56043.1"/>
    </source>
</evidence>
<keyword evidence="4" id="KW-0547">Nucleotide-binding</keyword>
<evidence type="ECO:0000256" key="3">
    <source>
        <dbReference type="ARBA" id="ARBA00022679"/>
    </source>
</evidence>
<dbReference type="InterPro" id="IPR003594">
    <property type="entry name" value="HATPase_dom"/>
</dbReference>
<evidence type="ECO:0000256" key="5">
    <source>
        <dbReference type="ARBA" id="ARBA00022777"/>
    </source>
</evidence>
<comment type="caution">
    <text evidence="9">The sequence shown here is derived from an EMBL/GenBank/DDBJ whole genome shotgun (WGS) entry which is preliminary data.</text>
</comment>
<organism evidence="9 10">
    <name type="scientific">Variovorax paradoxus</name>
    <dbReference type="NCBI Taxonomy" id="34073"/>
    <lineage>
        <taxon>Bacteria</taxon>
        <taxon>Pseudomonadati</taxon>
        <taxon>Pseudomonadota</taxon>
        <taxon>Betaproteobacteria</taxon>
        <taxon>Burkholderiales</taxon>
        <taxon>Comamonadaceae</taxon>
        <taxon>Variovorax</taxon>
    </lineage>
</organism>
<dbReference type="SUPFAM" id="SSF55874">
    <property type="entry name" value="ATPase domain of HSP90 chaperone/DNA topoisomerase II/histidine kinase"/>
    <property type="match status" value="1"/>
</dbReference>
<dbReference type="GO" id="GO:0005524">
    <property type="term" value="F:ATP binding"/>
    <property type="evidence" value="ECO:0007669"/>
    <property type="project" value="UniProtKB-KW"/>
</dbReference>
<dbReference type="AlphaFoldDB" id="A0A0H2M0V6"/>
<sequence length="365" mass="39146">MSETTTLQRPGAQELSSKDEIARLNKIIQALMDRAERSANAQGSDFNLFQTTIMLEEQVLSRTAELEAALRENEQVNRVLRKTQADLVAAARSAGMAEIATNVLHNVGNVLNSVNVSAGLILSRVRASKVEGLARAVQLMNGHAEDLGTFLASDAKGRMLPGYLMQLTPLLVAEQRAVVDELVALGKSVDHIKEIIAAQQAHAGASSLVESIRVHELVEDALRMNAGGLARHQVVMESDLARIPELPLDRGRVLQVLMNLVRNARQAMEAAADDSAKLMLNAEIVGDEMLRIRVADTGVGIAPENLTRVFVHGFTTKKDGHGFGLHSAAIAAREMGGTLAVHSDGLGTGATFTLELPIRKAAETP</sequence>
<keyword evidence="6" id="KW-0067">ATP-binding</keyword>
<proteinExistence type="predicted"/>
<protein>
    <recommendedName>
        <fullName evidence="2">histidine kinase</fullName>
        <ecNumber evidence="2">2.7.13.3</ecNumber>
    </recommendedName>
</protein>